<accession>A0A5S9NHE9</accession>
<dbReference type="EMBL" id="CACSAS010000001">
    <property type="protein sequence ID" value="CAA0088117.1"/>
    <property type="molecule type" value="Genomic_DNA"/>
</dbReference>
<name>A0A5S9NHE9_9HYPH</name>
<gene>
    <name evidence="2" type="ORF">STARVERO_00632</name>
</gene>
<evidence type="ECO:0000313" key="3">
    <source>
        <dbReference type="Proteomes" id="UP000433050"/>
    </source>
</evidence>
<proteinExistence type="predicted"/>
<dbReference type="RefSeq" id="WP_159597880.1">
    <property type="nucleotide sequence ID" value="NZ_CACSAS010000001.1"/>
</dbReference>
<dbReference type="AlphaFoldDB" id="A0A5S9NHE9"/>
<protein>
    <submittedName>
        <fullName evidence="2">Uncharacterized protein</fullName>
    </submittedName>
</protein>
<keyword evidence="3" id="KW-1185">Reference proteome</keyword>
<dbReference type="Proteomes" id="UP000433050">
    <property type="component" value="Unassembled WGS sequence"/>
</dbReference>
<reference evidence="2 3" key="1">
    <citation type="submission" date="2019-12" db="EMBL/GenBank/DDBJ databases">
        <authorList>
            <person name="Reyes-Prieto M."/>
        </authorList>
    </citation>
    <scope>NUCLEOTIDE SEQUENCE [LARGE SCALE GENOMIC DNA]</scope>
    <source>
        <strain evidence="2">HF14-78462</strain>
    </source>
</reference>
<sequence>MTSTPRIRALLPGGFHPGGFHGVRGRLPVSSRAGDAPQVFRRFGRTLGRLERAAATRRPRGDGEGA</sequence>
<evidence type="ECO:0000256" key="1">
    <source>
        <dbReference type="SAM" id="MobiDB-lite"/>
    </source>
</evidence>
<organism evidence="2 3">
    <name type="scientific">Starkeya nomas</name>
    <dbReference type="NCBI Taxonomy" id="2666134"/>
    <lineage>
        <taxon>Bacteria</taxon>
        <taxon>Pseudomonadati</taxon>
        <taxon>Pseudomonadota</taxon>
        <taxon>Alphaproteobacteria</taxon>
        <taxon>Hyphomicrobiales</taxon>
        <taxon>Xanthobacteraceae</taxon>
        <taxon>Starkeya</taxon>
    </lineage>
</organism>
<feature type="region of interest" description="Disordered" evidence="1">
    <location>
        <begin position="1"/>
        <end position="22"/>
    </location>
</feature>
<evidence type="ECO:0000313" key="2">
    <source>
        <dbReference type="EMBL" id="CAA0088117.1"/>
    </source>
</evidence>